<dbReference type="STRING" id="3871.A0A4P1RSU6"/>
<dbReference type="AlphaFoldDB" id="A0A4P1RSU6"/>
<evidence type="ECO:0000313" key="12">
    <source>
        <dbReference type="EMBL" id="OIW17480.1"/>
    </source>
</evidence>
<dbReference type="InterPro" id="IPR046829">
    <property type="entry name" value="Calmod_bind_C"/>
</dbReference>
<name>A0A4P1RSU6_LUPAN</name>
<dbReference type="PANTHER" id="PTHR31713:SF92">
    <property type="entry name" value="CALMODULIN-BINDING PROTEIN"/>
    <property type="match status" value="1"/>
</dbReference>
<comment type="similarity">
    <text evidence="2">Belongs to the plant ACBP60 protein family.</text>
</comment>
<keyword evidence="4" id="KW-0238">DNA-binding</keyword>
<sequence length="483" mass="55314">MVSNKKFLKEHESSGKIPIQKSKGKPVDAKQSMSDLRNVINVLCMNEHNSFVETFLRRVVREVVEHKIQDYQLPRTRIHNQSGAKLFHLCFINKLPDKIFTLCNIIAEDKSPLQIALFDVSTNSIVNDGPLSSIKIEICALNGDFGSEDWTEEEFNANVLKEREGKGLLVNGDRFITLKNGVGFITKMTFTDNSRWLRNRKFRLGAKVMQSTSTGTNIKEGISEAFVVKDYRGESYKKHYPPALDDDIWRLAKIGKNGKIHMRLALHGIHTVKDLLQLYTINQSLLHEKFGKISKKLKLAIIEHAKTCVIDDYKLYSYQTEEQPIGLIFNSIYNLMEVTFDGQNYHSPNTLSPSEKSLVELVKQIAYKNVNNLKSIDETSLNCVRPATCLRACQSYAQDQVLQHINISTAYDIYQQETWSYNSEPFITSSYIDEGVHDYQTYVDPLPDQRDMSQNSYVEDDFFSGMYIEGDNWNLNGSHFLVS</sequence>
<evidence type="ECO:0000256" key="1">
    <source>
        <dbReference type="ARBA" id="ARBA00004123"/>
    </source>
</evidence>
<accession>A0A4P1RSU6</accession>
<evidence type="ECO:0000259" key="10">
    <source>
        <dbReference type="Pfam" id="PF20451"/>
    </source>
</evidence>
<dbReference type="GO" id="GO:0043565">
    <property type="term" value="F:sequence-specific DNA binding"/>
    <property type="evidence" value="ECO:0007669"/>
    <property type="project" value="TreeGrafter"/>
</dbReference>
<feature type="domain" description="Calmodulin binding protein C-terminal" evidence="11">
    <location>
        <begin position="314"/>
        <end position="375"/>
    </location>
</feature>
<protein>
    <submittedName>
        <fullName evidence="12">Uncharacterized protein</fullName>
    </submittedName>
</protein>
<comment type="subcellular location">
    <subcellularLocation>
        <location evidence="1">Nucleus</location>
    </subcellularLocation>
</comment>
<keyword evidence="6" id="KW-0804">Transcription</keyword>
<evidence type="ECO:0000256" key="8">
    <source>
        <dbReference type="SAM" id="MobiDB-lite"/>
    </source>
</evidence>
<keyword evidence="7" id="KW-0539">Nucleus</keyword>
<keyword evidence="13" id="KW-1185">Reference proteome</keyword>
<evidence type="ECO:0000256" key="4">
    <source>
        <dbReference type="ARBA" id="ARBA00023125"/>
    </source>
</evidence>
<dbReference type="Gramene" id="OIW17480">
    <property type="protein sequence ID" value="OIW17480"/>
    <property type="gene ID" value="TanjilG_22592"/>
</dbReference>
<dbReference type="InterPro" id="IPR046831">
    <property type="entry name" value="Calmodulin_bind_N"/>
</dbReference>
<evidence type="ECO:0000256" key="3">
    <source>
        <dbReference type="ARBA" id="ARBA00023015"/>
    </source>
</evidence>
<dbReference type="Pfam" id="PF20452">
    <property type="entry name" value="Calmod_bind_C"/>
    <property type="match status" value="1"/>
</dbReference>
<evidence type="ECO:0000313" key="13">
    <source>
        <dbReference type="Proteomes" id="UP000188354"/>
    </source>
</evidence>
<gene>
    <name evidence="12" type="ORF">TanjilG_22592</name>
</gene>
<feature type="domain" description="Calmodulin binding protein-like N-terminal" evidence="9">
    <location>
        <begin position="88"/>
        <end position="230"/>
    </location>
</feature>
<dbReference type="Proteomes" id="UP000188354">
    <property type="component" value="Chromosome LG02"/>
</dbReference>
<evidence type="ECO:0000259" key="11">
    <source>
        <dbReference type="Pfam" id="PF20452"/>
    </source>
</evidence>
<feature type="region of interest" description="Disordered" evidence="8">
    <location>
        <begin position="1"/>
        <end position="30"/>
    </location>
</feature>
<dbReference type="InterPro" id="IPR046830">
    <property type="entry name" value="Calmod_bind_M"/>
</dbReference>
<evidence type="ECO:0000256" key="5">
    <source>
        <dbReference type="ARBA" id="ARBA00023159"/>
    </source>
</evidence>
<evidence type="ECO:0000256" key="6">
    <source>
        <dbReference type="ARBA" id="ARBA00023163"/>
    </source>
</evidence>
<proteinExistence type="inferred from homology"/>
<keyword evidence="3" id="KW-0805">Transcription regulation</keyword>
<dbReference type="GO" id="GO:0080142">
    <property type="term" value="P:regulation of salicylic acid biosynthetic process"/>
    <property type="evidence" value="ECO:0007669"/>
    <property type="project" value="TreeGrafter"/>
</dbReference>
<keyword evidence="5" id="KW-0010">Activator</keyword>
<dbReference type="EMBL" id="CM007362">
    <property type="protein sequence ID" value="OIW17480.1"/>
    <property type="molecule type" value="Genomic_DNA"/>
</dbReference>
<reference evidence="12 13" key="1">
    <citation type="journal article" date="2017" name="Plant Biotechnol. J.">
        <title>A comprehensive draft genome sequence for lupin (Lupinus angustifolius), an emerging health food: insights into plant-microbe interactions and legume evolution.</title>
        <authorList>
            <person name="Hane J.K."/>
            <person name="Ming Y."/>
            <person name="Kamphuis L.G."/>
            <person name="Nelson M.N."/>
            <person name="Garg G."/>
            <person name="Atkins C.A."/>
            <person name="Bayer P.E."/>
            <person name="Bravo A."/>
            <person name="Bringans S."/>
            <person name="Cannon S."/>
            <person name="Edwards D."/>
            <person name="Foley R."/>
            <person name="Gao L.L."/>
            <person name="Harrison M.J."/>
            <person name="Huang W."/>
            <person name="Hurgobin B."/>
            <person name="Li S."/>
            <person name="Liu C.W."/>
            <person name="McGrath A."/>
            <person name="Morahan G."/>
            <person name="Murray J."/>
            <person name="Weller J."/>
            <person name="Jian J."/>
            <person name="Singh K.B."/>
        </authorList>
    </citation>
    <scope>NUCLEOTIDE SEQUENCE [LARGE SCALE GENOMIC DNA]</scope>
    <source>
        <strain evidence="13">cv. Tanjil</strain>
        <tissue evidence="12">Whole plant</tissue>
    </source>
</reference>
<dbReference type="GO" id="GO:0005634">
    <property type="term" value="C:nucleus"/>
    <property type="evidence" value="ECO:0007669"/>
    <property type="project" value="UniProtKB-SubCell"/>
</dbReference>
<organism evidence="12 13">
    <name type="scientific">Lupinus angustifolius</name>
    <name type="common">Narrow-leaved blue lupine</name>
    <dbReference type="NCBI Taxonomy" id="3871"/>
    <lineage>
        <taxon>Eukaryota</taxon>
        <taxon>Viridiplantae</taxon>
        <taxon>Streptophyta</taxon>
        <taxon>Embryophyta</taxon>
        <taxon>Tracheophyta</taxon>
        <taxon>Spermatophyta</taxon>
        <taxon>Magnoliopsida</taxon>
        <taxon>eudicotyledons</taxon>
        <taxon>Gunneridae</taxon>
        <taxon>Pentapetalae</taxon>
        <taxon>rosids</taxon>
        <taxon>fabids</taxon>
        <taxon>Fabales</taxon>
        <taxon>Fabaceae</taxon>
        <taxon>Papilionoideae</taxon>
        <taxon>50 kb inversion clade</taxon>
        <taxon>genistoids sensu lato</taxon>
        <taxon>core genistoids</taxon>
        <taxon>Genisteae</taxon>
        <taxon>Lupinus</taxon>
    </lineage>
</organism>
<dbReference type="GO" id="GO:0003700">
    <property type="term" value="F:DNA-binding transcription factor activity"/>
    <property type="evidence" value="ECO:0007669"/>
    <property type="project" value="TreeGrafter"/>
</dbReference>
<dbReference type="Pfam" id="PF07887">
    <property type="entry name" value="Calmodulin_bind"/>
    <property type="match status" value="1"/>
</dbReference>
<dbReference type="PANTHER" id="PTHR31713">
    <property type="entry name" value="OS02G0177800 PROTEIN"/>
    <property type="match status" value="1"/>
</dbReference>
<dbReference type="GO" id="GO:0005516">
    <property type="term" value="F:calmodulin binding"/>
    <property type="evidence" value="ECO:0007669"/>
    <property type="project" value="InterPro"/>
</dbReference>
<evidence type="ECO:0000256" key="2">
    <source>
        <dbReference type="ARBA" id="ARBA00007214"/>
    </source>
</evidence>
<evidence type="ECO:0000256" key="7">
    <source>
        <dbReference type="ARBA" id="ARBA00023242"/>
    </source>
</evidence>
<dbReference type="Pfam" id="PF20451">
    <property type="entry name" value="Calmod_bind_M"/>
    <property type="match status" value="1"/>
</dbReference>
<dbReference type="InterPro" id="IPR012416">
    <property type="entry name" value="CBP60"/>
</dbReference>
<evidence type="ECO:0000259" key="9">
    <source>
        <dbReference type="Pfam" id="PF07887"/>
    </source>
</evidence>
<feature type="domain" description="Calmodulin binding protein central" evidence="10">
    <location>
        <begin position="243"/>
        <end position="308"/>
    </location>
</feature>